<evidence type="ECO:0000313" key="3">
    <source>
        <dbReference type="Proteomes" id="UP001057991"/>
    </source>
</evidence>
<reference evidence="2" key="1">
    <citation type="submission" date="2021-08" db="EMBL/GenBank/DDBJ databases">
        <authorList>
            <person name="Nwanade C."/>
            <person name="Wang M."/>
            <person name="Masoudi A."/>
            <person name="Yu Z."/>
            <person name="Liu J."/>
        </authorList>
    </citation>
    <scope>NUCLEOTIDE SEQUENCE</scope>
    <source>
        <strain evidence="2">S056</strain>
    </source>
</reference>
<dbReference type="EMBL" id="CP080776">
    <property type="protein sequence ID" value="UWP94971.1"/>
    <property type="molecule type" value="Genomic_DNA"/>
</dbReference>
<dbReference type="Proteomes" id="UP001057991">
    <property type="component" value="Chromosome"/>
</dbReference>
<gene>
    <name evidence="2" type="ORF">K3X48_12300</name>
</gene>
<dbReference type="SUPFAM" id="SSF109604">
    <property type="entry name" value="HD-domain/PDEase-like"/>
    <property type="match status" value="1"/>
</dbReference>
<dbReference type="AlphaFoldDB" id="A0A9Q9H916"/>
<proteinExistence type="predicted"/>
<sequence length="210" mass="24389">MPDTAQSKWPRPGWTSFETATKEDFLAVMEYDEAYANAVVDRLLVALKELDEEDTPYPINRYQHSLQSATRAHEAGEPEDLIVAALVHDLGDTLAPFNHGELAAAIVKPYVSERTYWILKHHCVFQGYYYNHHLGGDRHARERYKDSPHYHACVRFCHEYDQASFDPDYPTKPLEFFEPMLRRVFSRTEGHMELNETREDVPKDKDQTGT</sequence>
<dbReference type="RefSeq" id="WP_259805830.1">
    <property type="nucleotide sequence ID" value="NZ_CP080776.1"/>
</dbReference>
<dbReference type="PANTHER" id="PTHR40202">
    <property type="match status" value="1"/>
</dbReference>
<evidence type="ECO:0000313" key="2">
    <source>
        <dbReference type="EMBL" id="UWP94971.1"/>
    </source>
</evidence>
<dbReference type="PANTHER" id="PTHR40202:SF1">
    <property type="entry name" value="HD DOMAIN-CONTAINING PROTEIN"/>
    <property type="match status" value="1"/>
</dbReference>
<protein>
    <submittedName>
        <fullName evidence="2">HD domain-containing protein</fullName>
    </submittedName>
</protein>
<dbReference type="CDD" id="cd00077">
    <property type="entry name" value="HDc"/>
    <property type="match status" value="1"/>
</dbReference>
<dbReference type="InterPro" id="IPR006674">
    <property type="entry name" value="HD_domain"/>
</dbReference>
<dbReference type="Gene3D" id="1.10.3210.10">
    <property type="entry name" value="Hypothetical protein af1432"/>
    <property type="match status" value="1"/>
</dbReference>
<dbReference type="InterPro" id="IPR052567">
    <property type="entry name" value="OP_Dioxygenase"/>
</dbReference>
<dbReference type="Pfam" id="PF01966">
    <property type="entry name" value="HD"/>
    <property type="match status" value="1"/>
</dbReference>
<organism evidence="2 3">
    <name type="scientific">Aliiroseovarius crassostreae</name>
    <dbReference type="NCBI Taxonomy" id="154981"/>
    <lineage>
        <taxon>Bacteria</taxon>
        <taxon>Pseudomonadati</taxon>
        <taxon>Pseudomonadota</taxon>
        <taxon>Alphaproteobacteria</taxon>
        <taxon>Rhodobacterales</taxon>
        <taxon>Paracoccaceae</taxon>
        <taxon>Aliiroseovarius</taxon>
    </lineage>
</organism>
<name>A0A9Q9H916_9RHOB</name>
<feature type="domain" description="HD" evidence="1">
    <location>
        <begin position="61"/>
        <end position="147"/>
    </location>
</feature>
<accession>A0A9Q9H916</accession>
<evidence type="ECO:0000259" key="1">
    <source>
        <dbReference type="Pfam" id="PF01966"/>
    </source>
</evidence>
<dbReference type="InterPro" id="IPR003607">
    <property type="entry name" value="HD/PDEase_dom"/>
</dbReference>